<dbReference type="PANTHER" id="PTHR37487">
    <property type="entry name" value="CHROMOSOME 1, WHOLE GENOME SHOTGUN SEQUENCE"/>
    <property type="match status" value="1"/>
</dbReference>
<proteinExistence type="predicted"/>
<organism evidence="3 4">
    <name type="scientific">Rhodotorula toruloides</name>
    <name type="common">Yeast</name>
    <name type="synonym">Rhodosporidium toruloides</name>
    <dbReference type="NCBI Taxonomy" id="5286"/>
    <lineage>
        <taxon>Eukaryota</taxon>
        <taxon>Fungi</taxon>
        <taxon>Dikarya</taxon>
        <taxon>Basidiomycota</taxon>
        <taxon>Pucciniomycotina</taxon>
        <taxon>Microbotryomycetes</taxon>
        <taxon>Sporidiobolales</taxon>
        <taxon>Sporidiobolaceae</taxon>
        <taxon>Rhodotorula</taxon>
    </lineage>
</organism>
<dbReference type="EMBL" id="BJWK01000001">
    <property type="protein sequence ID" value="GEM06249.1"/>
    <property type="molecule type" value="Genomic_DNA"/>
</dbReference>
<comment type="caution">
    <text evidence="3">The sequence shown here is derived from an EMBL/GenBank/DDBJ whole genome shotgun (WGS) entry which is preliminary data.</text>
</comment>
<gene>
    <name evidence="3" type="ORF">Rt10032_c01g0266</name>
</gene>
<dbReference type="OrthoDB" id="2537829at2759"/>
<dbReference type="Proteomes" id="UP000321518">
    <property type="component" value="Unassembled WGS sequence"/>
</dbReference>
<feature type="compositionally biased region" description="Basic and acidic residues" evidence="1">
    <location>
        <begin position="198"/>
        <end position="218"/>
    </location>
</feature>
<feature type="region of interest" description="Disordered" evidence="1">
    <location>
        <begin position="196"/>
        <end position="250"/>
    </location>
</feature>
<keyword evidence="2" id="KW-1133">Transmembrane helix</keyword>
<dbReference type="Gene3D" id="1.20.5.100">
    <property type="entry name" value="Cytochrome c1, transmembrane anchor, C-terminal"/>
    <property type="match status" value="1"/>
</dbReference>
<accession>A0A511K7D4</accession>
<dbReference type="AlphaFoldDB" id="A0A511K7D4"/>
<feature type="compositionally biased region" description="Acidic residues" evidence="1">
    <location>
        <begin position="241"/>
        <end position="250"/>
    </location>
</feature>
<protein>
    <submittedName>
        <fullName evidence="3">A-agglutinin anchorage subunit</fullName>
    </submittedName>
</protein>
<sequence length="250" mass="27288">MTAPLYQPFIVAPPFTACEQSYLVFGQGTAPYTINVIATGDVNGTSLEQLPLQHEPGVFRWTVDFLPGANITFSLHDAKGQQAYSQFRVVQTGSGATCPKNDYTTKHSSIAGAIAGGVIGGLVAVLLILILLFCLRRRRRQEVNAASLPTSNTLGRRGSKTPSLDPDDRPLTDGPADLMRAGTYNLGSVRFTEQSLEQLREMDRPPTYERARTDRHALTDPPPPPPALEGVVTERRRSSLDDEIAEVVER</sequence>
<evidence type="ECO:0000256" key="1">
    <source>
        <dbReference type="SAM" id="MobiDB-lite"/>
    </source>
</evidence>
<evidence type="ECO:0000313" key="3">
    <source>
        <dbReference type="EMBL" id="GEM06249.1"/>
    </source>
</evidence>
<feature type="transmembrane region" description="Helical" evidence="2">
    <location>
        <begin position="110"/>
        <end position="135"/>
    </location>
</feature>
<reference evidence="3 4" key="1">
    <citation type="submission" date="2019-07" db="EMBL/GenBank/DDBJ databases">
        <title>Rhodotorula toruloides NBRC10032 genome sequencing.</title>
        <authorList>
            <person name="Shida Y."/>
            <person name="Takaku H."/>
            <person name="Ogasawara W."/>
            <person name="Mori K."/>
        </authorList>
    </citation>
    <scope>NUCLEOTIDE SEQUENCE [LARGE SCALE GENOMIC DNA]</scope>
    <source>
        <strain evidence="3 4">NBRC10032</strain>
    </source>
</reference>
<keyword evidence="2" id="KW-0812">Transmembrane</keyword>
<feature type="region of interest" description="Disordered" evidence="1">
    <location>
        <begin position="146"/>
        <end position="180"/>
    </location>
</feature>
<evidence type="ECO:0000313" key="4">
    <source>
        <dbReference type="Proteomes" id="UP000321518"/>
    </source>
</evidence>
<dbReference type="PANTHER" id="PTHR37487:SF3">
    <property type="entry name" value="CLEAVAGE_POLYADENYLATION SPECIFICITY FACTOR A SUBUNIT N-TERMINAL DOMAIN-CONTAINING PROTEIN"/>
    <property type="match status" value="1"/>
</dbReference>
<name>A0A511K7D4_RHOTO</name>
<keyword evidence="2" id="KW-0472">Membrane</keyword>
<evidence type="ECO:0000256" key="2">
    <source>
        <dbReference type="SAM" id="Phobius"/>
    </source>
</evidence>